<gene>
    <name evidence="1" type="ORF">HMPREF0673_01037</name>
</gene>
<sequence>MRIFLLKWQRFIGLFCSFKAMIKTKVTKRAEFQARNPALIFMLKKF</sequence>
<evidence type="ECO:0000313" key="1">
    <source>
        <dbReference type="EMBL" id="EHJ41150.1"/>
    </source>
</evidence>
<reference evidence="1 2" key="1">
    <citation type="submission" date="2011-08" db="EMBL/GenBank/DDBJ databases">
        <authorList>
            <person name="Weinstock G."/>
            <person name="Sodergren E."/>
            <person name="Clifton S."/>
            <person name="Fulton L."/>
            <person name="Fulton B."/>
            <person name="Courtney L."/>
            <person name="Fronick C."/>
            <person name="Harrison M."/>
            <person name="Strong C."/>
            <person name="Farmer C."/>
            <person name="Delahaunty K."/>
            <person name="Markovic C."/>
            <person name="Hall O."/>
            <person name="Minx P."/>
            <person name="Tomlinson C."/>
            <person name="Mitreva M."/>
            <person name="Hou S."/>
            <person name="Chen J."/>
            <person name="Wollam A."/>
            <person name="Pepin K.H."/>
            <person name="Johnson M."/>
            <person name="Bhonagiri V."/>
            <person name="Zhang X."/>
            <person name="Suruliraj S."/>
            <person name="Warren W."/>
            <person name="Chinwalla A."/>
            <person name="Mardis E.R."/>
            <person name="Wilson R.K."/>
        </authorList>
    </citation>
    <scope>NUCLEOTIDE SEQUENCE [LARGE SCALE GENOMIC DNA]</scope>
    <source>
        <strain evidence="1 2">DSM 18206</strain>
    </source>
</reference>
<evidence type="ECO:0000313" key="2">
    <source>
        <dbReference type="Proteomes" id="UP000004407"/>
    </source>
</evidence>
<organism evidence="1 2">
    <name type="scientific">Leyella stercorea DSM 18206</name>
    <dbReference type="NCBI Taxonomy" id="1002367"/>
    <lineage>
        <taxon>Bacteria</taxon>
        <taxon>Pseudomonadati</taxon>
        <taxon>Bacteroidota</taxon>
        <taxon>Bacteroidia</taxon>
        <taxon>Bacteroidales</taxon>
        <taxon>Prevotellaceae</taxon>
        <taxon>Leyella</taxon>
    </lineage>
</organism>
<protein>
    <submittedName>
        <fullName evidence="1">Uncharacterized protein</fullName>
    </submittedName>
</protein>
<dbReference type="HOGENOM" id="CLU_3187492_0_0_10"/>
<accession>G6AWN9</accession>
<comment type="caution">
    <text evidence="1">The sequence shown here is derived from an EMBL/GenBank/DDBJ whole genome shotgun (WGS) entry which is preliminary data.</text>
</comment>
<dbReference type="Proteomes" id="UP000004407">
    <property type="component" value="Unassembled WGS sequence"/>
</dbReference>
<dbReference type="EMBL" id="AFZZ01000093">
    <property type="protein sequence ID" value="EHJ41150.1"/>
    <property type="molecule type" value="Genomic_DNA"/>
</dbReference>
<dbReference type="AlphaFoldDB" id="G6AWN9"/>
<proteinExistence type="predicted"/>
<name>G6AWN9_9BACT</name>